<accession>A0AAD7IGC7</accession>
<evidence type="ECO:0000313" key="5">
    <source>
        <dbReference type="Proteomes" id="UP001215280"/>
    </source>
</evidence>
<dbReference type="SUPFAM" id="SSF57850">
    <property type="entry name" value="RING/U-box"/>
    <property type="match status" value="1"/>
</dbReference>
<gene>
    <name evidence="4" type="ORF">DFH07DRAFT_777724</name>
</gene>
<dbReference type="CDD" id="cd16449">
    <property type="entry name" value="RING-HC"/>
    <property type="match status" value="1"/>
</dbReference>
<feature type="domain" description="RING-type" evidence="3">
    <location>
        <begin position="291"/>
        <end position="328"/>
    </location>
</feature>
<keyword evidence="1" id="KW-0862">Zinc</keyword>
<dbReference type="CDD" id="cd19757">
    <property type="entry name" value="Bbox1"/>
    <property type="match status" value="1"/>
</dbReference>
<dbReference type="InterPro" id="IPR001841">
    <property type="entry name" value="Znf_RING"/>
</dbReference>
<evidence type="ECO:0000256" key="2">
    <source>
        <dbReference type="SAM" id="MobiDB-lite"/>
    </source>
</evidence>
<dbReference type="Proteomes" id="UP001215280">
    <property type="component" value="Unassembled WGS sequence"/>
</dbReference>
<evidence type="ECO:0000256" key="1">
    <source>
        <dbReference type="PROSITE-ProRule" id="PRU00175"/>
    </source>
</evidence>
<evidence type="ECO:0000259" key="3">
    <source>
        <dbReference type="PROSITE" id="PS50089"/>
    </source>
</evidence>
<dbReference type="EMBL" id="JARJLG010000117">
    <property type="protein sequence ID" value="KAJ7742488.1"/>
    <property type="molecule type" value="Genomic_DNA"/>
</dbReference>
<dbReference type="InterPro" id="IPR041457">
    <property type="entry name" value="CxC2_KDZ-assoc"/>
</dbReference>
<dbReference type="Pfam" id="PF18758">
    <property type="entry name" value="KDZ"/>
    <property type="match status" value="1"/>
</dbReference>
<dbReference type="Gene3D" id="3.30.40.10">
    <property type="entry name" value="Zinc/RING finger domain, C3HC4 (zinc finger)"/>
    <property type="match status" value="1"/>
</dbReference>
<evidence type="ECO:0000313" key="4">
    <source>
        <dbReference type="EMBL" id="KAJ7742488.1"/>
    </source>
</evidence>
<keyword evidence="1" id="KW-0479">Metal-binding</keyword>
<keyword evidence="1" id="KW-0863">Zinc-finger</keyword>
<reference evidence="4" key="1">
    <citation type="submission" date="2023-03" db="EMBL/GenBank/DDBJ databases">
        <title>Massive genome expansion in bonnet fungi (Mycena s.s.) driven by repeated elements and novel gene families across ecological guilds.</title>
        <authorList>
            <consortium name="Lawrence Berkeley National Laboratory"/>
            <person name="Harder C.B."/>
            <person name="Miyauchi S."/>
            <person name="Viragh M."/>
            <person name="Kuo A."/>
            <person name="Thoen E."/>
            <person name="Andreopoulos B."/>
            <person name="Lu D."/>
            <person name="Skrede I."/>
            <person name="Drula E."/>
            <person name="Henrissat B."/>
            <person name="Morin E."/>
            <person name="Kohler A."/>
            <person name="Barry K."/>
            <person name="LaButti K."/>
            <person name="Morin E."/>
            <person name="Salamov A."/>
            <person name="Lipzen A."/>
            <person name="Mereny Z."/>
            <person name="Hegedus B."/>
            <person name="Baldrian P."/>
            <person name="Stursova M."/>
            <person name="Weitz H."/>
            <person name="Taylor A."/>
            <person name="Grigoriev I.V."/>
            <person name="Nagy L.G."/>
            <person name="Martin F."/>
            <person name="Kauserud H."/>
        </authorList>
    </citation>
    <scope>NUCLEOTIDE SEQUENCE</scope>
    <source>
        <strain evidence="4">CBHHK188m</strain>
    </source>
</reference>
<dbReference type="PROSITE" id="PS50089">
    <property type="entry name" value="ZF_RING_2"/>
    <property type="match status" value="1"/>
</dbReference>
<name>A0AAD7IGC7_9AGAR</name>
<protein>
    <recommendedName>
        <fullName evidence="3">RING-type domain-containing protein</fullName>
    </recommendedName>
</protein>
<dbReference type="GO" id="GO:0008270">
    <property type="term" value="F:zinc ion binding"/>
    <property type="evidence" value="ECO:0007669"/>
    <property type="project" value="UniProtKB-KW"/>
</dbReference>
<dbReference type="PANTHER" id="PTHR33096">
    <property type="entry name" value="CXC2 DOMAIN-CONTAINING PROTEIN"/>
    <property type="match status" value="1"/>
</dbReference>
<dbReference type="Pfam" id="PF18803">
    <property type="entry name" value="CxC2"/>
    <property type="match status" value="1"/>
</dbReference>
<feature type="compositionally biased region" description="Basic and acidic residues" evidence="2">
    <location>
        <begin position="140"/>
        <end position="152"/>
    </location>
</feature>
<sequence length="1398" mass="157656">MSKPPAAISADLTTVLVPRIYQIDVICQMAWVPKPPPFTVYHRGNTTDTAGSRTVAHRVRRMAAHIQNRPPSGREILRTVPSPTLTLWHHAPSLSTAALSATTYTPPAGPPPEDDSPQLEHSASDVPAFTMIYAPPAGPHPEDDPPHLDHSASDVPASNIIYAPPTGPPPPEGSEYNSLNAIRSRIAQLQGSLTSWLAAPFKIYPASREAREAYWARERLRDKQMSQMANRGRDTDGFLPYIRRSGGRRIHVRRWPGASRRSRDRPLTDTDLLINGTAPPVQLPNAPHHKCTLCHLVKSHPVSYLCGHSHCYVCIRLWLEDDWTCPDCYKPMYRPPFRQYGEEDWIAKEYPKWIQKDRSVVDYSWDGLWQWTSIRFSCLTFKPLAGRFFDYDIAVGFDDEDDDAGVAFDRGVYFSSDGRRRDEEMLNVSHKKRRVQPNDLTDAYAEWIPVPSGAYEEVMERDSDTNPINCIGTKRREYASSDDPMSLWRPLKALFSDELLRHNSLGDDLDHPACVFCKKEHTTTPNAVTRIFKCGDCGQFLQCMDCCVSRHALTPLHTVQEWNGSFWAKSSLAALGLVYQLGHGGFPCVYPDERIRKLTVIEAPIIYEVRVRYCKCDKSDEADNLAQLLRNAWYPVTVTDPGTCATFKTLDTFRQYNVVGNMNVHDFIHAMERTTDATASTGMAWLPDRYKPFQHMSRQWGFLHRVQRSGCAHKAGGVDVGWRDVDPQFRFLYMLLLALDANFKLKNRMRTNEIDDPSLGPGWGYWVEPRRYKRHLGKYVAEKDASTCIAFAALLQKDTRLTTGLRASGVGGCVCARHECVRPNGLGDLQKGERYANMDYILMSALVGFTLMLLMISYDIACQWQKNLKERNAKMPHSTSRSSAPYVWHAASHDDDCKDANSLSFKPGVGKSDGEGVEQVWSVLNPAAYHTKDAGRSQRADTLEDKIGSHNFLKNIGQGQALQRKLIVDIAERDHQVEAFKEVTRTVERPVKKQWTKMIDEWLKDASKPNPYALSRKDCPSEAQVRVDCQKEEDESMAGATSEIWGRSATVFLTAGLQIEQAQRCIVSEVSGRVLVTADRESKIFEWRCTLLGKIRKFRILQAMYMPGAAAVIAAAEEARDADDAPPKAEHIRLFMPSDMAPGRDPLRGCVSGLLGLEYKLRVGQCTNALVTLRSRLHAKRHLIMFRNENLAGQNLATKGATLIGQVGERVEAAAAKELRPEDVQLDGDAGESDAAARVKLAMLGAGRGARAPRNAPGTSKRVMSWIWTAPGALDDEDLALHESVRVEWTRVLARKVRWEEEVRTLREEMRRVLRYLRWQSQWWRDHVEERSEDVSRAVAAGIRAYTMKQADLHDRLAVFFKKKWNMSVMDAAKDLVASESAAEAEVLDLSQLFSQPR</sequence>
<dbReference type="InterPro" id="IPR013083">
    <property type="entry name" value="Znf_RING/FYVE/PHD"/>
</dbReference>
<comment type="caution">
    <text evidence="4">The sequence shown here is derived from an EMBL/GenBank/DDBJ whole genome shotgun (WGS) entry which is preliminary data.</text>
</comment>
<organism evidence="4 5">
    <name type="scientific">Mycena maculata</name>
    <dbReference type="NCBI Taxonomy" id="230809"/>
    <lineage>
        <taxon>Eukaryota</taxon>
        <taxon>Fungi</taxon>
        <taxon>Dikarya</taxon>
        <taxon>Basidiomycota</taxon>
        <taxon>Agaricomycotina</taxon>
        <taxon>Agaricomycetes</taxon>
        <taxon>Agaricomycetidae</taxon>
        <taxon>Agaricales</taxon>
        <taxon>Marasmiineae</taxon>
        <taxon>Mycenaceae</taxon>
        <taxon>Mycena</taxon>
    </lineage>
</organism>
<proteinExistence type="predicted"/>
<dbReference type="PANTHER" id="PTHR33096:SF1">
    <property type="entry name" value="CXC1-LIKE CYSTEINE CLUSTER ASSOCIATED WITH KDZ TRANSPOSASES DOMAIN-CONTAINING PROTEIN"/>
    <property type="match status" value="1"/>
</dbReference>
<keyword evidence="5" id="KW-1185">Reference proteome</keyword>
<feature type="region of interest" description="Disordered" evidence="2">
    <location>
        <begin position="101"/>
        <end position="176"/>
    </location>
</feature>
<dbReference type="InterPro" id="IPR040521">
    <property type="entry name" value="KDZ"/>
</dbReference>